<dbReference type="PANTHER" id="PTHR39087">
    <property type="entry name" value="UPF0104 MEMBRANE PROTEIN MJ1595"/>
    <property type="match status" value="1"/>
</dbReference>
<evidence type="ECO:0000313" key="8">
    <source>
        <dbReference type="EMBL" id="GAA2232267.1"/>
    </source>
</evidence>
<feature type="transmembrane region" description="Helical" evidence="7">
    <location>
        <begin position="149"/>
        <end position="166"/>
    </location>
</feature>
<feature type="transmembrane region" description="Helical" evidence="7">
    <location>
        <begin position="198"/>
        <end position="220"/>
    </location>
</feature>
<feature type="transmembrane region" description="Helical" evidence="7">
    <location>
        <begin position="495"/>
        <end position="513"/>
    </location>
</feature>
<feature type="transmembrane region" description="Helical" evidence="7">
    <location>
        <begin position="533"/>
        <end position="553"/>
    </location>
</feature>
<feature type="transmembrane region" description="Helical" evidence="7">
    <location>
        <begin position="77"/>
        <end position="96"/>
    </location>
</feature>
<keyword evidence="9" id="KW-1185">Reference proteome</keyword>
<name>A0ABP5QDE1_9ACTN</name>
<dbReference type="InterPro" id="IPR011009">
    <property type="entry name" value="Kinase-like_dom_sf"/>
</dbReference>
<evidence type="ECO:0000256" key="2">
    <source>
        <dbReference type="ARBA" id="ARBA00022475"/>
    </source>
</evidence>
<sequence>MRRVATVIRDDSRTRAGDDAASPEVRRIRYPGSLLRCGLGLAAAALLLLLAMGAHGTTNGLEADVAEGAEHVPWPPGRLASVVSGAALLLVPLAFSVDRLARRAGLRVADGVFAAVVAYGLSLGLDTVFGDLATLTHAAPEGLGRTDAVYGHLAPVLAFMTAADLVGLPRWRAALTATLATAGLSGLITGWATPLSLVLALLVGWAAAHGTVYAIGTPVVRPSTEQLRTALGQAGTRPDLARRTGSFRYLVTQHDGRPDLDVHLLDRHAQATGLFHRLWLLLRLRTAPRPRGLRSLRSGLEHEALLAYAASAAGARTRRLAATTELDADRALVAYECLPGRTLSELDDTEVTDEVLSDAWRQLDLLQRRRIAHRALAPENVLVGPDGAVHLVGLTDGEIAAGELLLHLDVAGLLTSLALRAGAERAVTTGTAVLGAASIGAALPLLQPIALPRGTRNSLKGRPELLAAIREETLRGRPQAPVEPVRLERLRPRTLLALVAGVFAGYLLLQFMFSSKTDPISTVAHADPGWLALAALAAVASHFAATMGFVGFVPEQLGFRRALAAQVAGSFVRLVSPGGVGGVALNTRFLQCSGVPTAQALSSVGASQLIGAALHLLQLAVFSALLGRGKGAELPESPVLLASLAVLAVLMVLALSVPWVRGRLAKLLRPLRAEVLPRLLDLLQQPRKLVIGLVGQLLVSMTLVACLYCCTRAVGPRPAFAATAVAYLAGNAAGNAAPTPGGSGVVEGLLATALAGTASIDKGTALAAVILLRVLTFLLPILPGWLAFTWLQRRKAL</sequence>
<feature type="compositionally biased region" description="Basic and acidic residues" evidence="6">
    <location>
        <begin position="8"/>
        <end position="18"/>
    </location>
</feature>
<keyword evidence="4 7" id="KW-1133">Transmembrane helix</keyword>
<organism evidence="8 9">
    <name type="scientific">Kitasatospora cystarginea</name>
    <dbReference type="NCBI Taxonomy" id="58350"/>
    <lineage>
        <taxon>Bacteria</taxon>
        <taxon>Bacillati</taxon>
        <taxon>Actinomycetota</taxon>
        <taxon>Actinomycetes</taxon>
        <taxon>Kitasatosporales</taxon>
        <taxon>Streptomycetaceae</taxon>
        <taxon>Kitasatospora</taxon>
    </lineage>
</organism>
<dbReference type="InterPro" id="IPR022791">
    <property type="entry name" value="L-PG_synthase/AglD"/>
</dbReference>
<feature type="transmembrane region" description="Helical" evidence="7">
    <location>
        <begin position="689"/>
        <end position="714"/>
    </location>
</feature>
<feature type="transmembrane region" description="Helical" evidence="7">
    <location>
        <begin position="639"/>
        <end position="660"/>
    </location>
</feature>
<comment type="caution">
    <text evidence="8">The sequence shown here is derived from an EMBL/GenBank/DDBJ whole genome shotgun (WGS) entry which is preliminary data.</text>
</comment>
<feature type="region of interest" description="Disordered" evidence="6">
    <location>
        <begin position="1"/>
        <end position="22"/>
    </location>
</feature>
<feature type="transmembrane region" description="Helical" evidence="7">
    <location>
        <begin position="765"/>
        <end position="791"/>
    </location>
</feature>
<dbReference type="PANTHER" id="PTHR39087:SF2">
    <property type="entry name" value="UPF0104 MEMBRANE PROTEIN MJ1595"/>
    <property type="match status" value="1"/>
</dbReference>
<dbReference type="EMBL" id="BAAATR010000003">
    <property type="protein sequence ID" value="GAA2232267.1"/>
    <property type="molecule type" value="Genomic_DNA"/>
</dbReference>
<protein>
    <recommendedName>
        <fullName evidence="10">TIGR00374 family protein</fullName>
    </recommendedName>
</protein>
<gene>
    <name evidence="8" type="ORF">GCM10010430_10960</name>
</gene>
<evidence type="ECO:0000256" key="1">
    <source>
        <dbReference type="ARBA" id="ARBA00004651"/>
    </source>
</evidence>
<evidence type="ECO:0000256" key="5">
    <source>
        <dbReference type="ARBA" id="ARBA00023136"/>
    </source>
</evidence>
<accession>A0ABP5QDE1</accession>
<comment type="subcellular location">
    <subcellularLocation>
        <location evidence="1">Cell membrane</location>
        <topology evidence="1">Multi-pass membrane protein</topology>
    </subcellularLocation>
</comment>
<feature type="transmembrane region" description="Helical" evidence="7">
    <location>
        <begin position="108"/>
        <end position="129"/>
    </location>
</feature>
<dbReference type="SUPFAM" id="SSF56112">
    <property type="entry name" value="Protein kinase-like (PK-like)"/>
    <property type="match status" value="1"/>
</dbReference>
<proteinExistence type="predicted"/>
<evidence type="ECO:0000256" key="4">
    <source>
        <dbReference type="ARBA" id="ARBA00022989"/>
    </source>
</evidence>
<dbReference type="Proteomes" id="UP001500305">
    <property type="component" value="Unassembled WGS sequence"/>
</dbReference>
<evidence type="ECO:0000313" key="9">
    <source>
        <dbReference type="Proteomes" id="UP001500305"/>
    </source>
</evidence>
<evidence type="ECO:0000256" key="6">
    <source>
        <dbReference type="SAM" id="MobiDB-lite"/>
    </source>
</evidence>
<reference evidence="9" key="1">
    <citation type="journal article" date="2019" name="Int. J. Syst. Evol. Microbiol.">
        <title>The Global Catalogue of Microorganisms (GCM) 10K type strain sequencing project: providing services to taxonomists for standard genome sequencing and annotation.</title>
        <authorList>
            <consortium name="The Broad Institute Genomics Platform"/>
            <consortium name="The Broad Institute Genome Sequencing Center for Infectious Disease"/>
            <person name="Wu L."/>
            <person name="Ma J."/>
        </authorList>
    </citation>
    <scope>NUCLEOTIDE SEQUENCE [LARGE SCALE GENOMIC DNA]</scope>
    <source>
        <strain evidence="9">JCM 7356</strain>
    </source>
</reference>
<feature type="transmembrane region" description="Helical" evidence="7">
    <location>
        <begin position="609"/>
        <end position="627"/>
    </location>
</feature>
<keyword evidence="2" id="KW-1003">Cell membrane</keyword>
<evidence type="ECO:0008006" key="10">
    <source>
        <dbReference type="Google" id="ProtNLM"/>
    </source>
</evidence>
<keyword evidence="3 7" id="KW-0812">Transmembrane</keyword>
<evidence type="ECO:0000256" key="3">
    <source>
        <dbReference type="ARBA" id="ARBA00022692"/>
    </source>
</evidence>
<evidence type="ECO:0000256" key="7">
    <source>
        <dbReference type="SAM" id="Phobius"/>
    </source>
</evidence>
<feature type="transmembrane region" description="Helical" evidence="7">
    <location>
        <begin position="173"/>
        <end position="192"/>
    </location>
</feature>
<keyword evidence="5 7" id="KW-0472">Membrane</keyword>
<feature type="transmembrane region" description="Helical" evidence="7">
    <location>
        <begin position="34"/>
        <end position="57"/>
    </location>
</feature>
<dbReference type="Pfam" id="PF03706">
    <property type="entry name" value="LPG_synthase_TM"/>
    <property type="match status" value="1"/>
</dbReference>